<evidence type="ECO:0000313" key="1">
    <source>
        <dbReference type="EMBL" id="CAB4043645.1"/>
    </source>
</evidence>
<proteinExistence type="predicted"/>
<name>A0A7D9M5T2_PARCT</name>
<organism evidence="1 2">
    <name type="scientific">Paramuricea clavata</name>
    <name type="common">Red gorgonian</name>
    <name type="synonym">Violescent sea-whip</name>
    <dbReference type="NCBI Taxonomy" id="317549"/>
    <lineage>
        <taxon>Eukaryota</taxon>
        <taxon>Metazoa</taxon>
        <taxon>Cnidaria</taxon>
        <taxon>Anthozoa</taxon>
        <taxon>Octocorallia</taxon>
        <taxon>Malacalcyonacea</taxon>
        <taxon>Plexauridae</taxon>
        <taxon>Paramuricea</taxon>
    </lineage>
</organism>
<dbReference type="OrthoDB" id="5986911at2759"/>
<evidence type="ECO:0000313" key="2">
    <source>
        <dbReference type="Proteomes" id="UP001152795"/>
    </source>
</evidence>
<comment type="caution">
    <text evidence="1">The sequence shown here is derived from an EMBL/GenBank/DDBJ whole genome shotgun (WGS) entry which is preliminary data.</text>
</comment>
<keyword evidence="2" id="KW-1185">Reference proteome</keyword>
<gene>
    <name evidence="1" type="ORF">PACLA_8A087394</name>
</gene>
<dbReference type="AlphaFoldDB" id="A0A7D9M5T2"/>
<dbReference type="Proteomes" id="UP001152795">
    <property type="component" value="Unassembled WGS sequence"/>
</dbReference>
<dbReference type="EMBL" id="CACRXK020032811">
    <property type="protein sequence ID" value="CAB4043645.1"/>
    <property type="molecule type" value="Genomic_DNA"/>
</dbReference>
<feature type="non-terminal residue" evidence="1">
    <location>
        <position position="59"/>
    </location>
</feature>
<reference evidence="1" key="1">
    <citation type="submission" date="2020-04" db="EMBL/GenBank/DDBJ databases">
        <authorList>
            <person name="Alioto T."/>
            <person name="Alioto T."/>
            <person name="Gomez Garrido J."/>
        </authorList>
    </citation>
    <scope>NUCLEOTIDE SEQUENCE</scope>
    <source>
        <strain evidence="1">A484AB</strain>
    </source>
</reference>
<sequence>MAGQCLVKILVCLLVIQCSEGRPTASDDKKVTMSGEPTHFQVDDKAAELEINANAMGVK</sequence>
<protein>
    <submittedName>
        <fullName evidence="1">Uncharacterized protein</fullName>
    </submittedName>
</protein>
<accession>A0A7D9M5T2</accession>